<reference evidence="2" key="1">
    <citation type="journal article" name="DNA Res.">
        <title>The physiological potential of anammox bacteria as revealed by their core genome structure.</title>
        <authorList>
            <person name="Okubo T."/>
            <person name="Toyoda A."/>
            <person name="Fukuhara K."/>
            <person name="Uchiyama I."/>
            <person name="Harigaya Y."/>
            <person name="Kuroiwa M."/>
            <person name="Suzuki T."/>
            <person name="Murakami Y."/>
            <person name="Suwa Y."/>
            <person name="Takami H."/>
        </authorList>
    </citation>
    <scope>NUCLEOTIDE SEQUENCE</scope>
    <source>
        <strain evidence="2">317325-3</strain>
    </source>
</reference>
<evidence type="ECO:0000313" key="2">
    <source>
        <dbReference type="EMBL" id="BBO21538.1"/>
    </source>
</evidence>
<name>A0A809R495_9PROT</name>
<dbReference type="EMBL" id="AP021857">
    <property type="protein sequence ID" value="BBO21538.1"/>
    <property type="molecule type" value="Genomic_DNA"/>
</dbReference>
<sequence>MSGITSALHNHHKLCDEDFADAEDAARKGDWAACGAAYGKFRDELLAHFGVEEDVVFPAFESRTGMAGGPTQVMRGEHVQMRDLLQQMDAALAQKDADGFGGAAETLLLMMQQHNMKEENILYPMIDQAMGQDGELASRIAAGLGA</sequence>
<dbReference type="AlphaFoldDB" id="A0A809R495"/>
<feature type="domain" description="Hemerythrin-like" evidence="1">
    <location>
        <begin position="5"/>
        <end position="126"/>
    </location>
</feature>
<dbReference type="Proteomes" id="UP000662914">
    <property type="component" value="Chromosome"/>
</dbReference>
<organism evidence="2 3">
    <name type="scientific">Candidatus Desulfobacillus denitrificans</name>
    <dbReference type="NCBI Taxonomy" id="2608985"/>
    <lineage>
        <taxon>Bacteria</taxon>
        <taxon>Pseudomonadati</taxon>
        <taxon>Pseudomonadota</taxon>
        <taxon>Betaproteobacteria</taxon>
        <taxon>Candidatus Desulfobacillus</taxon>
    </lineage>
</organism>
<evidence type="ECO:0000259" key="1">
    <source>
        <dbReference type="Pfam" id="PF01814"/>
    </source>
</evidence>
<dbReference type="Gene3D" id="1.20.120.520">
    <property type="entry name" value="nmb1532 protein domain like"/>
    <property type="match status" value="1"/>
</dbReference>
<accession>A0A809R495</accession>
<dbReference type="InterPro" id="IPR012312">
    <property type="entry name" value="Hemerythrin-like"/>
</dbReference>
<evidence type="ECO:0000313" key="3">
    <source>
        <dbReference type="Proteomes" id="UP000662914"/>
    </source>
</evidence>
<dbReference type="GO" id="GO:0005886">
    <property type="term" value="C:plasma membrane"/>
    <property type="evidence" value="ECO:0007669"/>
    <property type="project" value="TreeGrafter"/>
</dbReference>
<dbReference type="PANTHER" id="PTHR39966">
    <property type="entry name" value="BLL2471 PROTEIN-RELATED"/>
    <property type="match status" value="1"/>
</dbReference>
<dbReference type="KEGG" id="ddz:DSYM_22370"/>
<proteinExistence type="predicted"/>
<protein>
    <recommendedName>
        <fullName evidence="1">Hemerythrin-like domain-containing protein</fullName>
    </recommendedName>
</protein>
<dbReference type="Pfam" id="PF01814">
    <property type="entry name" value="Hemerythrin"/>
    <property type="match status" value="1"/>
</dbReference>
<dbReference type="PANTHER" id="PTHR39966:SF3">
    <property type="entry name" value="DUF438 DOMAIN-CONTAINING PROTEIN"/>
    <property type="match status" value="1"/>
</dbReference>
<gene>
    <name evidence="2" type="ORF">DSYM_22370</name>
</gene>